<dbReference type="AlphaFoldDB" id="A0A1B3WEX2"/>
<evidence type="ECO:0000313" key="2">
    <source>
        <dbReference type="Proteomes" id="UP000094757"/>
    </source>
</evidence>
<gene>
    <name evidence="1" type="ORF">BCB69_05715</name>
</gene>
<dbReference type="RefSeq" id="WP_069177270.1">
    <property type="nucleotide sequence ID" value="NZ_CP017037.1"/>
</dbReference>
<proteinExistence type="predicted"/>
<protein>
    <recommendedName>
        <fullName evidence="3">ATPase dynein-related AAA domain-containing protein</fullName>
    </recommendedName>
</protein>
<dbReference type="STRING" id="39950.BCB69_05715"/>
<dbReference type="InterPro" id="IPR027417">
    <property type="entry name" value="P-loop_NTPase"/>
</dbReference>
<dbReference type="Gene3D" id="3.40.50.300">
    <property type="entry name" value="P-loop containing nucleotide triphosphate hydrolases"/>
    <property type="match status" value="1"/>
</dbReference>
<organism evidence="1 2">
    <name type="scientific">Dialister pneumosintes</name>
    <dbReference type="NCBI Taxonomy" id="39950"/>
    <lineage>
        <taxon>Bacteria</taxon>
        <taxon>Bacillati</taxon>
        <taxon>Bacillota</taxon>
        <taxon>Negativicutes</taxon>
        <taxon>Veillonellales</taxon>
        <taxon>Veillonellaceae</taxon>
        <taxon>Dialister</taxon>
    </lineage>
</organism>
<evidence type="ECO:0008006" key="3">
    <source>
        <dbReference type="Google" id="ProtNLM"/>
    </source>
</evidence>
<dbReference type="KEGG" id="dpn:BCB69_05715"/>
<accession>A0A1B3WEX2</accession>
<name>A0A1B3WEX2_9FIRM</name>
<dbReference type="Proteomes" id="UP000094757">
    <property type="component" value="Chromosome"/>
</dbReference>
<sequence>MNHITNERIYSSLYQADGRVLGRIKSEVKVSRPGEGKKDYRFFVEALSPLPEEFKEMEEKGLYFTGFMNQLGYGFNMFDSEEEASKVLEKKYGNCLITFTPVLKNFKYFVITDIVKEFKNFKGSLEETYYPVPVFGDEKNPVFNGDIHKFCMHVLSGKPLPGLSKKHWVSQVEPPFVIAHTGNYDNHGKYRFLYLTPAHNKTFKEAHIGEGGAYFDIGNHELSYGFIDLSDKEYNKEIIRCHEDPLWFIPENLIEKIRKQSNLWLSDQKIIPCSVSHDGLQHVNKDSSTSMPIDIPSQKILDETVQLIMAETTNEIGDEKDSFTSNNTDAFSEQEFIAQFLSCVEQKGFLYDKKDLYNFHVAAKSSKLLILSGMSGIGKSALVRLYGEALGLSASQMAFLPVRPSWMDDGDILGYLDKNSMLYYPSDTGLAELLVEASKHPEKMYMVCFDEMNLARVEHYFAQFISVLEKKDSRKIQLYNPSLENRVHNSHLYPAQISIGDNVLFMGTVNMDESTYHFSDKVLDRANVITLHQRKFADMKSFCPVKDGLFVPISADAYRKFRVENKKVRLSNEELELLDALNEALQESRVSGGIGYRVAFDIDRYVENIPSLKDFTRGDGLDLQIVQRILTKVRGSREQLQTLLSMTDDGKVGGKLMDLFATYKNVSSFTESKKVLMRKAKELKLYDYTI</sequence>
<dbReference type="SUPFAM" id="SSF52540">
    <property type="entry name" value="P-loop containing nucleoside triphosphate hydrolases"/>
    <property type="match status" value="1"/>
</dbReference>
<dbReference type="EMBL" id="CP017037">
    <property type="protein sequence ID" value="AOH39479.1"/>
    <property type="molecule type" value="Genomic_DNA"/>
</dbReference>
<evidence type="ECO:0000313" key="1">
    <source>
        <dbReference type="EMBL" id="AOH39479.1"/>
    </source>
</evidence>
<reference evidence="2" key="1">
    <citation type="submission" date="2016-08" db="EMBL/GenBank/DDBJ databases">
        <authorList>
            <person name="Holder M.E."/>
            <person name="Ajami N.J."/>
            <person name="Petrosino J.F."/>
        </authorList>
    </citation>
    <scope>NUCLEOTIDE SEQUENCE [LARGE SCALE GENOMIC DNA]</scope>
    <source>
        <strain evidence="2">F0677</strain>
    </source>
</reference>